<gene>
    <name evidence="5" type="primary">Dmoj\GI14891</name>
    <name evidence="5" type="ORF">Dmoj_GI14891</name>
</gene>
<proteinExistence type="predicted"/>
<dbReference type="HOGENOM" id="CLU_013994_0_0_1"/>
<name>B4L4B2_DROMO</name>
<dbReference type="InterPro" id="IPR016024">
    <property type="entry name" value="ARM-type_fold"/>
</dbReference>
<dbReference type="SMART" id="SM00025">
    <property type="entry name" value="Pumilio"/>
    <property type="match status" value="5"/>
</dbReference>
<dbReference type="FunCoup" id="B4L4B2">
    <property type="interactions" value="1279"/>
</dbReference>
<dbReference type="InterPro" id="IPR033133">
    <property type="entry name" value="PUM-HD"/>
</dbReference>
<dbReference type="InterPro" id="IPR012959">
    <property type="entry name" value="CPL_dom"/>
</dbReference>
<dbReference type="InterPro" id="IPR040059">
    <property type="entry name" value="PUM3"/>
</dbReference>
<evidence type="ECO:0000313" key="6">
    <source>
        <dbReference type="Proteomes" id="UP000009192"/>
    </source>
</evidence>
<keyword evidence="2" id="KW-0694">RNA-binding</keyword>
<feature type="region of interest" description="Disordered" evidence="3">
    <location>
        <begin position="72"/>
        <end position="96"/>
    </location>
</feature>
<feature type="compositionally biased region" description="Acidic residues" evidence="3">
    <location>
        <begin position="597"/>
        <end position="606"/>
    </location>
</feature>
<dbReference type="SUPFAM" id="SSF48371">
    <property type="entry name" value="ARM repeat"/>
    <property type="match status" value="1"/>
</dbReference>
<evidence type="ECO:0000256" key="3">
    <source>
        <dbReference type="SAM" id="MobiDB-lite"/>
    </source>
</evidence>
<reference evidence="5 6" key="1">
    <citation type="journal article" date="2007" name="Nature">
        <title>Evolution of genes and genomes on the Drosophila phylogeny.</title>
        <authorList>
            <consortium name="Drosophila 12 Genomes Consortium"/>
            <person name="Clark A.G."/>
            <person name="Eisen M.B."/>
            <person name="Smith D.R."/>
            <person name="Bergman C.M."/>
            <person name="Oliver B."/>
            <person name="Markow T.A."/>
            <person name="Kaufman T.C."/>
            <person name="Kellis M."/>
            <person name="Gelbart W."/>
            <person name="Iyer V.N."/>
            <person name="Pollard D.A."/>
            <person name="Sackton T.B."/>
            <person name="Larracuente A.M."/>
            <person name="Singh N.D."/>
            <person name="Abad J.P."/>
            <person name="Abt D.N."/>
            <person name="Adryan B."/>
            <person name="Aguade M."/>
            <person name="Akashi H."/>
            <person name="Anderson W.W."/>
            <person name="Aquadro C.F."/>
            <person name="Ardell D.H."/>
            <person name="Arguello R."/>
            <person name="Artieri C.G."/>
            <person name="Barbash D.A."/>
            <person name="Barker D."/>
            <person name="Barsanti P."/>
            <person name="Batterham P."/>
            <person name="Batzoglou S."/>
            <person name="Begun D."/>
            <person name="Bhutkar A."/>
            <person name="Blanco E."/>
            <person name="Bosak S.A."/>
            <person name="Bradley R.K."/>
            <person name="Brand A.D."/>
            <person name="Brent M.R."/>
            <person name="Brooks A.N."/>
            <person name="Brown R.H."/>
            <person name="Butlin R.K."/>
            <person name="Caggese C."/>
            <person name="Calvi B.R."/>
            <person name="Bernardo de Carvalho A."/>
            <person name="Caspi A."/>
            <person name="Castrezana S."/>
            <person name="Celniker S.E."/>
            <person name="Chang J.L."/>
            <person name="Chapple C."/>
            <person name="Chatterji S."/>
            <person name="Chinwalla A."/>
            <person name="Civetta A."/>
            <person name="Clifton S.W."/>
            <person name="Comeron J.M."/>
            <person name="Costello J.C."/>
            <person name="Coyne J.A."/>
            <person name="Daub J."/>
            <person name="David R.G."/>
            <person name="Delcher A.L."/>
            <person name="Delehaunty K."/>
            <person name="Do C.B."/>
            <person name="Ebling H."/>
            <person name="Edwards K."/>
            <person name="Eickbush T."/>
            <person name="Evans J.D."/>
            <person name="Filipski A."/>
            <person name="Findeiss S."/>
            <person name="Freyhult E."/>
            <person name="Fulton L."/>
            <person name="Fulton R."/>
            <person name="Garcia A.C."/>
            <person name="Gardiner A."/>
            <person name="Garfield D.A."/>
            <person name="Garvin B.E."/>
            <person name="Gibson G."/>
            <person name="Gilbert D."/>
            <person name="Gnerre S."/>
            <person name="Godfrey J."/>
            <person name="Good R."/>
            <person name="Gotea V."/>
            <person name="Gravely B."/>
            <person name="Greenberg A.J."/>
            <person name="Griffiths-Jones S."/>
            <person name="Gross S."/>
            <person name="Guigo R."/>
            <person name="Gustafson E.A."/>
            <person name="Haerty W."/>
            <person name="Hahn M.W."/>
            <person name="Halligan D.L."/>
            <person name="Halpern A.L."/>
            <person name="Halter G.M."/>
            <person name="Han M.V."/>
            <person name="Heger A."/>
            <person name="Hillier L."/>
            <person name="Hinrichs A.S."/>
            <person name="Holmes I."/>
            <person name="Hoskins R.A."/>
            <person name="Hubisz M.J."/>
            <person name="Hultmark D."/>
            <person name="Huntley M.A."/>
            <person name="Jaffe D.B."/>
            <person name="Jagadeeshan S."/>
            <person name="Jeck W.R."/>
            <person name="Johnson J."/>
            <person name="Jones C.D."/>
            <person name="Jordan W.C."/>
            <person name="Karpen G.H."/>
            <person name="Kataoka E."/>
            <person name="Keightley P.D."/>
            <person name="Kheradpour P."/>
            <person name="Kirkness E.F."/>
            <person name="Koerich L.B."/>
            <person name="Kristiansen K."/>
            <person name="Kudrna D."/>
            <person name="Kulathinal R.J."/>
            <person name="Kumar S."/>
            <person name="Kwok R."/>
            <person name="Lander E."/>
            <person name="Langley C.H."/>
            <person name="Lapoint R."/>
            <person name="Lazzaro B.P."/>
            <person name="Lee S.J."/>
            <person name="Levesque L."/>
            <person name="Li R."/>
            <person name="Lin C.F."/>
            <person name="Lin M.F."/>
            <person name="Lindblad-Toh K."/>
            <person name="Llopart A."/>
            <person name="Long M."/>
            <person name="Low L."/>
            <person name="Lozovsky E."/>
            <person name="Lu J."/>
            <person name="Luo M."/>
            <person name="Machado C.A."/>
            <person name="Makalowski W."/>
            <person name="Marzo M."/>
            <person name="Matsuda M."/>
            <person name="Matzkin L."/>
            <person name="McAllister B."/>
            <person name="McBride C.S."/>
            <person name="McKernan B."/>
            <person name="McKernan K."/>
            <person name="Mendez-Lago M."/>
            <person name="Minx P."/>
            <person name="Mollenhauer M.U."/>
            <person name="Montooth K."/>
            <person name="Mount S.M."/>
            <person name="Mu X."/>
            <person name="Myers E."/>
            <person name="Negre B."/>
            <person name="Newfeld S."/>
            <person name="Nielsen R."/>
            <person name="Noor M.A."/>
            <person name="O'Grady P."/>
            <person name="Pachter L."/>
            <person name="Papaceit M."/>
            <person name="Parisi M.J."/>
            <person name="Parisi M."/>
            <person name="Parts L."/>
            <person name="Pedersen J.S."/>
            <person name="Pesole G."/>
            <person name="Phillippy A.M."/>
            <person name="Ponting C.P."/>
            <person name="Pop M."/>
            <person name="Porcelli D."/>
            <person name="Powell J.R."/>
            <person name="Prohaska S."/>
            <person name="Pruitt K."/>
            <person name="Puig M."/>
            <person name="Quesneville H."/>
            <person name="Ram K.R."/>
            <person name="Rand D."/>
            <person name="Rasmussen M.D."/>
            <person name="Reed L.K."/>
            <person name="Reenan R."/>
            <person name="Reily A."/>
            <person name="Remington K.A."/>
            <person name="Rieger T.T."/>
            <person name="Ritchie M.G."/>
            <person name="Robin C."/>
            <person name="Rogers Y.H."/>
            <person name="Rohde C."/>
            <person name="Rozas J."/>
            <person name="Rubenfield M.J."/>
            <person name="Ruiz A."/>
            <person name="Russo S."/>
            <person name="Salzberg S.L."/>
            <person name="Sanchez-Gracia A."/>
            <person name="Saranga D.J."/>
            <person name="Sato H."/>
            <person name="Schaeffer S.W."/>
            <person name="Schatz M.C."/>
            <person name="Schlenke T."/>
            <person name="Schwartz R."/>
            <person name="Segarra C."/>
            <person name="Singh R.S."/>
            <person name="Sirot L."/>
            <person name="Sirota M."/>
            <person name="Sisneros N.B."/>
            <person name="Smith C.D."/>
            <person name="Smith T.F."/>
            <person name="Spieth J."/>
            <person name="Stage D.E."/>
            <person name="Stark A."/>
            <person name="Stephan W."/>
            <person name="Strausberg R.L."/>
            <person name="Strempel S."/>
            <person name="Sturgill D."/>
            <person name="Sutton G."/>
            <person name="Sutton G.G."/>
            <person name="Tao W."/>
            <person name="Teichmann S."/>
            <person name="Tobari Y.N."/>
            <person name="Tomimura Y."/>
            <person name="Tsolas J.M."/>
            <person name="Valente V.L."/>
            <person name="Venter E."/>
            <person name="Venter J.C."/>
            <person name="Vicario S."/>
            <person name="Vieira F.G."/>
            <person name="Vilella A.J."/>
            <person name="Villasante A."/>
            <person name="Walenz B."/>
            <person name="Wang J."/>
            <person name="Wasserman M."/>
            <person name="Watts T."/>
            <person name="Wilson D."/>
            <person name="Wilson R.K."/>
            <person name="Wing R.A."/>
            <person name="Wolfner M.F."/>
            <person name="Wong A."/>
            <person name="Wong G.K."/>
            <person name="Wu C.I."/>
            <person name="Wu G."/>
            <person name="Yamamoto D."/>
            <person name="Yang H.P."/>
            <person name="Yang S.P."/>
            <person name="Yorke J.A."/>
            <person name="Yoshida K."/>
            <person name="Zdobnov E."/>
            <person name="Zhang P."/>
            <person name="Zhang Y."/>
            <person name="Zimin A.V."/>
            <person name="Baldwin J."/>
            <person name="Abdouelleil A."/>
            <person name="Abdulkadir J."/>
            <person name="Abebe A."/>
            <person name="Abera B."/>
            <person name="Abreu J."/>
            <person name="Acer S.C."/>
            <person name="Aftuck L."/>
            <person name="Alexander A."/>
            <person name="An P."/>
            <person name="Anderson E."/>
            <person name="Anderson S."/>
            <person name="Arachi H."/>
            <person name="Azer M."/>
            <person name="Bachantsang P."/>
            <person name="Barry A."/>
            <person name="Bayul T."/>
            <person name="Berlin A."/>
            <person name="Bessette D."/>
            <person name="Bloom T."/>
            <person name="Blye J."/>
            <person name="Boguslavskiy L."/>
            <person name="Bonnet C."/>
            <person name="Boukhgalter B."/>
            <person name="Bourzgui I."/>
            <person name="Brown A."/>
            <person name="Cahill P."/>
            <person name="Channer S."/>
            <person name="Cheshatsang Y."/>
            <person name="Chuda L."/>
            <person name="Citroen M."/>
            <person name="Collymore A."/>
            <person name="Cooke P."/>
            <person name="Costello M."/>
            <person name="D'Aco K."/>
            <person name="Daza R."/>
            <person name="De Haan G."/>
            <person name="DeGray S."/>
            <person name="DeMaso C."/>
            <person name="Dhargay N."/>
            <person name="Dooley K."/>
            <person name="Dooley E."/>
            <person name="Doricent M."/>
            <person name="Dorje P."/>
            <person name="Dorjee K."/>
            <person name="Dupes A."/>
            <person name="Elong R."/>
            <person name="Falk J."/>
            <person name="Farina A."/>
            <person name="Faro S."/>
            <person name="Ferguson D."/>
            <person name="Fisher S."/>
            <person name="Foley C.D."/>
            <person name="Franke A."/>
            <person name="Friedrich D."/>
            <person name="Gadbois L."/>
            <person name="Gearin G."/>
            <person name="Gearin C.R."/>
            <person name="Giannoukos G."/>
            <person name="Goode T."/>
            <person name="Graham J."/>
            <person name="Grandbois E."/>
            <person name="Grewal S."/>
            <person name="Gyaltsen K."/>
            <person name="Hafez N."/>
            <person name="Hagos B."/>
            <person name="Hall J."/>
            <person name="Henson C."/>
            <person name="Hollinger A."/>
            <person name="Honan T."/>
            <person name="Huard M.D."/>
            <person name="Hughes L."/>
            <person name="Hurhula B."/>
            <person name="Husby M.E."/>
            <person name="Kamat A."/>
            <person name="Kanga B."/>
            <person name="Kashin S."/>
            <person name="Khazanovich D."/>
            <person name="Kisner P."/>
            <person name="Lance K."/>
            <person name="Lara M."/>
            <person name="Lee W."/>
            <person name="Lennon N."/>
            <person name="Letendre F."/>
            <person name="LeVine R."/>
            <person name="Lipovsky A."/>
            <person name="Liu X."/>
            <person name="Liu J."/>
            <person name="Liu S."/>
            <person name="Lokyitsang T."/>
            <person name="Lokyitsang Y."/>
            <person name="Lubonja R."/>
            <person name="Lui A."/>
            <person name="MacDonald P."/>
            <person name="Magnisalis V."/>
            <person name="Maru K."/>
            <person name="Matthews C."/>
            <person name="McCusker W."/>
            <person name="McDonough S."/>
            <person name="Mehta T."/>
            <person name="Meldrim J."/>
            <person name="Meneus L."/>
            <person name="Mihai O."/>
            <person name="Mihalev A."/>
            <person name="Mihova T."/>
            <person name="Mittelman R."/>
            <person name="Mlenga V."/>
            <person name="Montmayeur A."/>
            <person name="Mulrain L."/>
            <person name="Navidi A."/>
            <person name="Naylor J."/>
            <person name="Negash T."/>
            <person name="Nguyen T."/>
            <person name="Nguyen N."/>
            <person name="Nicol R."/>
            <person name="Norbu C."/>
            <person name="Norbu N."/>
            <person name="Novod N."/>
            <person name="O'Neill B."/>
            <person name="Osman S."/>
            <person name="Markiewicz E."/>
            <person name="Oyono O.L."/>
            <person name="Patti C."/>
            <person name="Phunkhang P."/>
            <person name="Pierre F."/>
            <person name="Priest M."/>
            <person name="Raghuraman S."/>
            <person name="Rege F."/>
            <person name="Reyes R."/>
            <person name="Rise C."/>
            <person name="Rogov P."/>
            <person name="Ross K."/>
            <person name="Ryan E."/>
            <person name="Settipalli S."/>
            <person name="Shea T."/>
            <person name="Sherpa N."/>
            <person name="Shi L."/>
            <person name="Shih D."/>
            <person name="Sparrow T."/>
            <person name="Spaulding J."/>
            <person name="Stalker J."/>
            <person name="Stange-Thomann N."/>
            <person name="Stavropoulos S."/>
            <person name="Stone C."/>
            <person name="Strader C."/>
            <person name="Tesfaye S."/>
            <person name="Thomson T."/>
            <person name="Thoulutsang Y."/>
            <person name="Thoulutsang D."/>
            <person name="Topham K."/>
            <person name="Topping I."/>
            <person name="Tsamla T."/>
            <person name="Vassiliev H."/>
            <person name="Vo A."/>
            <person name="Wangchuk T."/>
            <person name="Wangdi T."/>
            <person name="Weiand M."/>
            <person name="Wilkinson J."/>
            <person name="Wilson A."/>
            <person name="Yadav S."/>
            <person name="Young G."/>
            <person name="Yu Q."/>
            <person name="Zembek L."/>
            <person name="Zhong D."/>
            <person name="Zimmer A."/>
            <person name="Zwirko Z."/>
            <person name="Jaffe D.B."/>
            <person name="Alvarez P."/>
            <person name="Brockman W."/>
            <person name="Butler J."/>
            <person name="Chin C."/>
            <person name="Gnerre S."/>
            <person name="Grabherr M."/>
            <person name="Kleber M."/>
            <person name="Mauceli E."/>
            <person name="MacCallum I."/>
        </authorList>
    </citation>
    <scope>NUCLEOTIDE SEQUENCE [LARGE SCALE GENOMIC DNA]</scope>
    <source>
        <strain evidence="6">Tucson 15081-1352.22</strain>
    </source>
</reference>
<dbReference type="PANTHER" id="PTHR13389">
    <property type="entry name" value="PUMILIO HOMOLOG 3"/>
    <property type="match status" value="1"/>
</dbReference>
<dbReference type="InParanoid" id="B4L4B2"/>
<dbReference type="EMBL" id="CH933810">
    <property type="protein sequence ID" value="EDW07390.2"/>
    <property type="molecule type" value="Genomic_DNA"/>
</dbReference>
<dbReference type="PROSITE" id="PS50303">
    <property type="entry name" value="PUM_HD"/>
    <property type="match status" value="1"/>
</dbReference>
<feature type="region of interest" description="Disordered" evidence="3">
    <location>
        <begin position="577"/>
        <end position="652"/>
    </location>
</feature>
<evidence type="ECO:0000256" key="2">
    <source>
        <dbReference type="ARBA" id="ARBA00022884"/>
    </source>
</evidence>
<dbReference type="OrthoDB" id="497380at2759"/>
<dbReference type="Gene3D" id="1.25.10.10">
    <property type="entry name" value="Leucine-rich Repeat Variant"/>
    <property type="match status" value="2"/>
</dbReference>
<dbReference type="Pfam" id="PF08144">
    <property type="entry name" value="CPL"/>
    <property type="match status" value="1"/>
</dbReference>
<dbReference type="PANTHER" id="PTHR13389:SF0">
    <property type="entry name" value="PUMILIO HOMOLOG 3"/>
    <property type="match status" value="1"/>
</dbReference>
<dbReference type="InterPro" id="IPR001313">
    <property type="entry name" value="Pumilio_RNA-bd_rpt"/>
</dbReference>
<dbReference type="GO" id="GO:0006417">
    <property type="term" value="P:regulation of translation"/>
    <property type="evidence" value="ECO:0007669"/>
    <property type="project" value="TreeGrafter"/>
</dbReference>
<keyword evidence="1" id="KW-0677">Repeat</keyword>
<feature type="compositionally biased region" description="Basic and acidic residues" evidence="3">
    <location>
        <begin position="583"/>
        <end position="596"/>
    </location>
</feature>
<dbReference type="Pfam" id="PF00806">
    <property type="entry name" value="PUF"/>
    <property type="match status" value="2"/>
</dbReference>
<dbReference type="AlphaFoldDB" id="B4L4B2"/>
<accession>B4L4B2</accession>
<dbReference type="GO" id="GO:0005730">
    <property type="term" value="C:nucleolus"/>
    <property type="evidence" value="ECO:0007669"/>
    <property type="project" value="TreeGrafter"/>
</dbReference>
<dbReference type="Proteomes" id="UP000009192">
    <property type="component" value="Unassembled WGS sequence"/>
</dbReference>
<dbReference type="eggNOG" id="KOG2050">
    <property type="taxonomic scope" value="Eukaryota"/>
</dbReference>
<sequence length="746" mass="84148">MSNVEVNLKVYSDCRLVYDSKTCVKSAVDSNVTVNVDGVPISTQTTGGGVVTVSVDHINGSPDIQVNMVEVDNPPAAGETGPGLSRPNPSDNRKMAHTKTDWNQFKQDRRQLRLERKRRRGSYDICLKVKQMYEVLRCRNATHKHILVEKMYTILDIDDMILKMIVAHDSSRVVQCMLKYAAPDLREKISSKLIPKAAELCQSKYAHFCINRMLKYGSPSTKKSLVKALYGNVVRLCGHKIASKIMDYIYLNGNSKERRYLRQEFYGDLYKLAKDDKVKCLKDTFENSPNMKASIIGAVKANLEHIANKELLDNSLVHAVLLEYIQVTDEEKLEETVTPLAAYIPYMLSTKDGTEAAILCFYYSTSKTRRAVIKKIKEHLLKISMHEHGHTFLIALLNALDDTKAIKKSIFDPLYGDLKTLVSNNYGRRVVQWMVAPGDTSCFHPGFIETIELGLKFGKKDKATRRQEILDQVEAPISLAMAESPAFWLSNNHIGLVTANILKHLTGEHYEKAVTALAQVIADVNWRIAEVSDEGELMKKKPQDVETYISNTIEERKNKNKNKNKLKSAALALITSDEEADAEDKKKENVKDKENDKEEEGDEEEGTPAKKPKKAETLDADNETPDAVKETLTVEEETPAKEEEAVPSINGIEDAGMHHVIKKIIRSDLKRESTPFGNQLFNHLNTDVLKFWLGINRACFILVKLVENSPDLLNKCRILFKEENLSQIVEDAQSPGAKLLLEKLKE</sequence>
<dbReference type="SMR" id="B4L4B2"/>
<organism evidence="5 6">
    <name type="scientific">Drosophila mojavensis</name>
    <name type="common">Fruit fly</name>
    <dbReference type="NCBI Taxonomy" id="7230"/>
    <lineage>
        <taxon>Eukaryota</taxon>
        <taxon>Metazoa</taxon>
        <taxon>Ecdysozoa</taxon>
        <taxon>Arthropoda</taxon>
        <taxon>Hexapoda</taxon>
        <taxon>Insecta</taxon>
        <taxon>Pterygota</taxon>
        <taxon>Neoptera</taxon>
        <taxon>Endopterygota</taxon>
        <taxon>Diptera</taxon>
        <taxon>Brachycera</taxon>
        <taxon>Muscomorpha</taxon>
        <taxon>Ephydroidea</taxon>
        <taxon>Drosophilidae</taxon>
        <taxon>Drosophila</taxon>
    </lineage>
</organism>
<dbReference type="GO" id="GO:0003729">
    <property type="term" value="F:mRNA binding"/>
    <property type="evidence" value="ECO:0007669"/>
    <property type="project" value="TreeGrafter"/>
</dbReference>
<evidence type="ECO:0000313" key="5">
    <source>
        <dbReference type="EMBL" id="EDW07390.2"/>
    </source>
</evidence>
<dbReference type="InterPro" id="IPR011989">
    <property type="entry name" value="ARM-like"/>
</dbReference>
<evidence type="ECO:0000256" key="1">
    <source>
        <dbReference type="ARBA" id="ARBA00022737"/>
    </source>
</evidence>
<feature type="domain" description="PUM-HD" evidence="4">
    <location>
        <begin position="128"/>
        <end position="477"/>
    </location>
</feature>
<evidence type="ECO:0000259" key="4">
    <source>
        <dbReference type="PROSITE" id="PS50303"/>
    </source>
</evidence>
<protein>
    <submittedName>
        <fullName evidence="5">Uncharacterized protein, isoform A</fullName>
    </submittedName>
</protein>
<keyword evidence="6" id="KW-1185">Reference proteome</keyword>